<evidence type="ECO:0000313" key="2">
    <source>
        <dbReference type="Proteomes" id="UP000321926"/>
    </source>
</evidence>
<sequence length="83" mass="9234">MKQILCKGPGNKLHVLNEKAPAVPGSQSLDALLAGEAGAFSPTCYKWFLHFYLKELMQSFRNQDILSTTEGACVVFHLFLKFS</sequence>
<proteinExistence type="predicted"/>
<comment type="caution">
    <text evidence="1">The sequence shown here is derived from an EMBL/GenBank/DDBJ whole genome shotgun (WGS) entry which is preliminary data.</text>
</comment>
<dbReference type="AlphaFoldDB" id="A0A5C8JI16"/>
<accession>A0A5C8JI16</accession>
<dbReference type="RefSeq" id="WP_147922800.1">
    <property type="nucleotide sequence ID" value="NZ_VRTY01000066.1"/>
</dbReference>
<evidence type="ECO:0000313" key="1">
    <source>
        <dbReference type="EMBL" id="TXK37011.1"/>
    </source>
</evidence>
<gene>
    <name evidence="1" type="ORF">FVR03_16145</name>
</gene>
<reference evidence="1 2" key="1">
    <citation type="submission" date="2019-08" db="EMBL/GenBank/DDBJ databases">
        <authorList>
            <person name="Shi S."/>
        </authorList>
    </citation>
    <scope>NUCLEOTIDE SEQUENCE [LARGE SCALE GENOMIC DNA]</scope>
    <source>
        <strain evidence="1 2">GY10130</strain>
    </source>
</reference>
<organism evidence="1 2">
    <name type="scientific">Pontibacter qinzhouensis</name>
    <dbReference type="NCBI Taxonomy" id="2603253"/>
    <lineage>
        <taxon>Bacteria</taxon>
        <taxon>Pseudomonadati</taxon>
        <taxon>Bacteroidota</taxon>
        <taxon>Cytophagia</taxon>
        <taxon>Cytophagales</taxon>
        <taxon>Hymenobacteraceae</taxon>
        <taxon>Pontibacter</taxon>
    </lineage>
</organism>
<dbReference type="Proteomes" id="UP000321926">
    <property type="component" value="Unassembled WGS sequence"/>
</dbReference>
<keyword evidence="2" id="KW-1185">Reference proteome</keyword>
<protein>
    <submittedName>
        <fullName evidence="1">Uncharacterized protein</fullName>
    </submittedName>
</protein>
<dbReference type="EMBL" id="VRTY01000066">
    <property type="protein sequence ID" value="TXK37011.1"/>
    <property type="molecule type" value="Genomic_DNA"/>
</dbReference>
<name>A0A5C8JI16_9BACT</name>